<reference evidence="2" key="1">
    <citation type="submission" date="2019-08" db="EMBL/GenBank/DDBJ databases">
        <authorList>
            <person name="Kucharzyk K."/>
            <person name="Murdoch R.W."/>
            <person name="Higgins S."/>
            <person name="Loffler F."/>
        </authorList>
    </citation>
    <scope>NUCLEOTIDE SEQUENCE</scope>
</reference>
<protein>
    <recommendedName>
        <fullName evidence="3">SDR family oxidoreductase</fullName>
    </recommendedName>
</protein>
<organism evidence="2">
    <name type="scientific">bioreactor metagenome</name>
    <dbReference type="NCBI Taxonomy" id="1076179"/>
    <lineage>
        <taxon>unclassified sequences</taxon>
        <taxon>metagenomes</taxon>
        <taxon>ecological metagenomes</taxon>
    </lineage>
</organism>
<keyword evidence="1" id="KW-0560">Oxidoreductase</keyword>
<dbReference type="PRINTS" id="PR00081">
    <property type="entry name" value="GDHRDH"/>
</dbReference>
<dbReference type="Pfam" id="PF00106">
    <property type="entry name" value="adh_short"/>
    <property type="match status" value="1"/>
</dbReference>
<sequence>MDQNSVVIITGASSGIGKATAAALAERQAHIVMLCKDSERGMAALKDVKRSSCNQNVILMLCDLGSRKSIELFCAAFRSRFSRLDVLINNAGVALFARQETTDGFEMHFGVNYLGSFILTNLLLDLLIDSAPSRIINVSSNTHANGTIHFDDINLKKKFRPWRAYEQSKLAEILFTYTLAERLRGTGVTANCLHPGAVGTQIGVVRNKNAIKAIRKIVSPFFLTAEKGAETAVYLAVSPNVTNTTGAYFVRKRARRSSKLSYNRVIAERLWSLSEKMTGICGYRAAPDQVCCKRSHGILPDEPL</sequence>
<dbReference type="InterPro" id="IPR002347">
    <property type="entry name" value="SDR_fam"/>
</dbReference>
<dbReference type="AlphaFoldDB" id="A0A644Y9F2"/>
<dbReference type="Gene3D" id="3.40.50.720">
    <property type="entry name" value="NAD(P)-binding Rossmann-like Domain"/>
    <property type="match status" value="1"/>
</dbReference>
<dbReference type="InterPro" id="IPR036291">
    <property type="entry name" value="NAD(P)-bd_dom_sf"/>
</dbReference>
<gene>
    <name evidence="2" type="ORF">SDC9_71675</name>
</gene>
<dbReference type="PRINTS" id="PR00080">
    <property type="entry name" value="SDRFAMILY"/>
</dbReference>
<comment type="caution">
    <text evidence="2">The sequence shown here is derived from an EMBL/GenBank/DDBJ whole genome shotgun (WGS) entry which is preliminary data.</text>
</comment>
<evidence type="ECO:0000256" key="1">
    <source>
        <dbReference type="ARBA" id="ARBA00023002"/>
    </source>
</evidence>
<name>A0A644Y9F2_9ZZZZ</name>
<dbReference type="PANTHER" id="PTHR43157:SF31">
    <property type="entry name" value="PHOSPHATIDYLINOSITOL-GLYCAN BIOSYNTHESIS CLASS F PROTEIN"/>
    <property type="match status" value="1"/>
</dbReference>
<accession>A0A644Y9F2</accession>
<dbReference type="PANTHER" id="PTHR43157">
    <property type="entry name" value="PHOSPHATIDYLINOSITOL-GLYCAN BIOSYNTHESIS CLASS F PROTEIN-RELATED"/>
    <property type="match status" value="1"/>
</dbReference>
<evidence type="ECO:0008006" key="3">
    <source>
        <dbReference type="Google" id="ProtNLM"/>
    </source>
</evidence>
<dbReference type="EMBL" id="VSSQ01004434">
    <property type="protein sequence ID" value="MPM25185.1"/>
    <property type="molecule type" value="Genomic_DNA"/>
</dbReference>
<evidence type="ECO:0000313" key="2">
    <source>
        <dbReference type="EMBL" id="MPM25185.1"/>
    </source>
</evidence>
<dbReference type="CDD" id="cd05327">
    <property type="entry name" value="retinol-DH_like_SDR_c_like"/>
    <property type="match status" value="1"/>
</dbReference>
<dbReference type="SUPFAM" id="SSF51735">
    <property type="entry name" value="NAD(P)-binding Rossmann-fold domains"/>
    <property type="match status" value="1"/>
</dbReference>
<proteinExistence type="predicted"/>
<dbReference type="GO" id="GO:0016491">
    <property type="term" value="F:oxidoreductase activity"/>
    <property type="evidence" value="ECO:0007669"/>
    <property type="project" value="UniProtKB-KW"/>
</dbReference>